<dbReference type="InterPro" id="IPR000568">
    <property type="entry name" value="ATP_synth_F0_asu"/>
</dbReference>
<dbReference type="InterPro" id="IPR035908">
    <property type="entry name" value="F0_ATP_A_sf"/>
</dbReference>
<dbReference type="GO" id="GO:0042777">
    <property type="term" value="P:proton motive force-driven plasma membrane ATP synthesis"/>
    <property type="evidence" value="ECO:0007669"/>
    <property type="project" value="TreeGrafter"/>
</dbReference>
<evidence type="ECO:0000256" key="12">
    <source>
        <dbReference type="RuleBase" id="RU000483"/>
    </source>
</evidence>
<keyword evidence="3 11" id="KW-0813">Transport</keyword>
<dbReference type="InterPro" id="IPR045082">
    <property type="entry name" value="ATP_syn_F0_a_bact/chloroplast"/>
</dbReference>
<dbReference type="PANTHER" id="PTHR42823:SF3">
    <property type="entry name" value="ATP SYNTHASE SUBUNIT A, CHLOROPLASTIC"/>
    <property type="match status" value="1"/>
</dbReference>
<protein>
    <recommendedName>
        <fullName evidence="11 12">ATP synthase subunit a</fullName>
    </recommendedName>
    <alternativeName>
        <fullName evidence="11">ATP synthase F0 sector subunit a</fullName>
    </alternativeName>
    <alternativeName>
        <fullName evidence="11">F-ATPase subunit 6</fullName>
    </alternativeName>
</protein>
<name>A0A096AKG3_9FIRM</name>
<organism evidence="13 14">
    <name type="scientific">Veillonella montpellierensis DNF00314</name>
    <dbReference type="NCBI Taxonomy" id="1401067"/>
    <lineage>
        <taxon>Bacteria</taxon>
        <taxon>Bacillati</taxon>
        <taxon>Bacillota</taxon>
        <taxon>Negativicutes</taxon>
        <taxon>Veillonellales</taxon>
        <taxon>Veillonellaceae</taxon>
        <taxon>Veillonella</taxon>
    </lineage>
</organism>
<dbReference type="GO" id="GO:0045259">
    <property type="term" value="C:proton-transporting ATP synthase complex"/>
    <property type="evidence" value="ECO:0007669"/>
    <property type="project" value="UniProtKB-KW"/>
</dbReference>
<evidence type="ECO:0000256" key="6">
    <source>
        <dbReference type="ARBA" id="ARBA00022781"/>
    </source>
</evidence>
<dbReference type="CDD" id="cd00310">
    <property type="entry name" value="ATP-synt_Fo_a_6"/>
    <property type="match status" value="1"/>
</dbReference>
<dbReference type="GO" id="GO:0005886">
    <property type="term" value="C:plasma membrane"/>
    <property type="evidence" value="ECO:0007669"/>
    <property type="project" value="UniProtKB-SubCell"/>
</dbReference>
<dbReference type="SUPFAM" id="SSF81336">
    <property type="entry name" value="F1F0 ATP synthase subunit A"/>
    <property type="match status" value="1"/>
</dbReference>
<evidence type="ECO:0000256" key="11">
    <source>
        <dbReference type="HAMAP-Rule" id="MF_01393"/>
    </source>
</evidence>
<evidence type="ECO:0000256" key="4">
    <source>
        <dbReference type="ARBA" id="ARBA00022547"/>
    </source>
</evidence>
<comment type="caution">
    <text evidence="13">The sequence shown here is derived from an EMBL/GenBank/DDBJ whole genome shotgun (WGS) entry which is preliminary data.</text>
</comment>
<comment type="function">
    <text evidence="11 12">Key component of the proton channel; it plays a direct role in the translocation of protons across the membrane.</text>
</comment>
<evidence type="ECO:0000313" key="14">
    <source>
        <dbReference type="Proteomes" id="UP000029628"/>
    </source>
</evidence>
<evidence type="ECO:0000256" key="2">
    <source>
        <dbReference type="ARBA" id="ARBA00006810"/>
    </source>
</evidence>
<sequence>MELHAGHHTVVQWLGLTFHMDTIIMTWITMAIVIIITVAATRRRELVPSGIQNVVEWALEELEGQLAPGLGKHWPLVSSLLFTFFFFILIGNELGLLPTGELLFSPTTDLNTTLGLALASSLSVWVVSLRVKGLSYFKHFVEPFAALFILNVFEEVAKPITLSFRLFGNILAGEILLELMYKLLPGYIPLEWAWILFSLFIGLIQAFVFTVLTASYLGQGIGDSH</sequence>
<evidence type="ECO:0000256" key="10">
    <source>
        <dbReference type="ARBA" id="ARBA00023310"/>
    </source>
</evidence>
<evidence type="ECO:0000256" key="5">
    <source>
        <dbReference type="ARBA" id="ARBA00022692"/>
    </source>
</evidence>
<evidence type="ECO:0000313" key="13">
    <source>
        <dbReference type="EMBL" id="KGF47275.1"/>
    </source>
</evidence>
<dbReference type="Proteomes" id="UP000029628">
    <property type="component" value="Unassembled WGS sequence"/>
</dbReference>
<evidence type="ECO:0000256" key="8">
    <source>
        <dbReference type="ARBA" id="ARBA00023065"/>
    </source>
</evidence>
<evidence type="ECO:0000256" key="7">
    <source>
        <dbReference type="ARBA" id="ARBA00022989"/>
    </source>
</evidence>
<keyword evidence="14" id="KW-1185">Reference proteome</keyword>
<dbReference type="HAMAP" id="MF_01393">
    <property type="entry name" value="ATP_synth_a_bact"/>
    <property type="match status" value="1"/>
</dbReference>
<feature type="transmembrane region" description="Helical" evidence="11">
    <location>
        <begin position="73"/>
        <end position="90"/>
    </location>
</feature>
<dbReference type="RefSeq" id="WP_028258255.1">
    <property type="nucleotide sequence ID" value="NZ_JRNT01000014.1"/>
</dbReference>
<feature type="transmembrane region" description="Helical" evidence="11">
    <location>
        <begin position="193"/>
        <end position="217"/>
    </location>
</feature>
<accession>A0A096AKG3</accession>
<gene>
    <name evidence="11" type="primary">atpB</name>
    <name evidence="13" type="ORF">HMPREF0872_05340</name>
</gene>
<feature type="transmembrane region" description="Helical" evidence="11">
    <location>
        <begin position="23"/>
        <end position="41"/>
    </location>
</feature>
<keyword evidence="9 11" id="KW-0472">Membrane</keyword>
<dbReference type="Gene3D" id="1.20.120.220">
    <property type="entry name" value="ATP synthase, F0 complex, subunit A"/>
    <property type="match status" value="1"/>
</dbReference>
<keyword evidence="10 11" id="KW-0066">ATP synthesis</keyword>
<dbReference type="PROSITE" id="PS00449">
    <property type="entry name" value="ATPASE_A"/>
    <property type="match status" value="1"/>
</dbReference>
<dbReference type="NCBIfam" id="TIGR01131">
    <property type="entry name" value="ATP_synt_6_or_A"/>
    <property type="match status" value="1"/>
</dbReference>
<dbReference type="AlphaFoldDB" id="A0A096AKG3"/>
<dbReference type="eggNOG" id="COG0356">
    <property type="taxonomic scope" value="Bacteria"/>
</dbReference>
<evidence type="ECO:0000256" key="3">
    <source>
        <dbReference type="ARBA" id="ARBA00022448"/>
    </source>
</evidence>
<keyword evidence="7 11" id="KW-1133">Transmembrane helix</keyword>
<dbReference type="PRINTS" id="PR00123">
    <property type="entry name" value="ATPASEA"/>
</dbReference>
<keyword evidence="4 11" id="KW-0138">CF(0)</keyword>
<keyword evidence="5 11" id="KW-0812">Transmembrane</keyword>
<evidence type="ECO:0000256" key="1">
    <source>
        <dbReference type="ARBA" id="ARBA00004141"/>
    </source>
</evidence>
<feature type="transmembrane region" description="Helical" evidence="11">
    <location>
        <begin position="110"/>
        <end position="129"/>
    </location>
</feature>
<dbReference type="PANTHER" id="PTHR42823">
    <property type="entry name" value="ATP SYNTHASE SUBUNIT A, CHLOROPLASTIC"/>
    <property type="match status" value="1"/>
</dbReference>
<proteinExistence type="inferred from homology"/>
<dbReference type="EMBL" id="JRNT01000014">
    <property type="protein sequence ID" value="KGF47275.1"/>
    <property type="molecule type" value="Genomic_DNA"/>
</dbReference>
<comment type="subcellular location">
    <subcellularLocation>
        <location evidence="11 12">Cell membrane</location>
        <topology evidence="11 12">Multi-pass membrane protein</topology>
    </subcellularLocation>
    <subcellularLocation>
        <location evidence="1">Membrane</location>
        <topology evidence="1">Multi-pass membrane protein</topology>
    </subcellularLocation>
</comment>
<comment type="similarity">
    <text evidence="2 11 12">Belongs to the ATPase A chain family.</text>
</comment>
<evidence type="ECO:0000256" key="9">
    <source>
        <dbReference type="ARBA" id="ARBA00023136"/>
    </source>
</evidence>
<keyword evidence="8 11" id="KW-0406">Ion transport</keyword>
<dbReference type="GO" id="GO:0046933">
    <property type="term" value="F:proton-transporting ATP synthase activity, rotational mechanism"/>
    <property type="evidence" value="ECO:0007669"/>
    <property type="project" value="UniProtKB-UniRule"/>
</dbReference>
<dbReference type="InterPro" id="IPR023011">
    <property type="entry name" value="ATP_synth_F0_asu_AS"/>
</dbReference>
<dbReference type="Pfam" id="PF00119">
    <property type="entry name" value="ATP-synt_A"/>
    <property type="match status" value="1"/>
</dbReference>
<keyword evidence="11" id="KW-1003">Cell membrane</keyword>
<keyword evidence="6 11" id="KW-0375">Hydrogen ion transport</keyword>
<reference evidence="13 14" key="1">
    <citation type="submission" date="2014-07" db="EMBL/GenBank/DDBJ databases">
        <authorList>
            <person name="McCorrison J."/>
            <person name="Sanka R."/>
            <person name="Torralba M."/>
            <person name="Gillis M."/>
            <person name="Haft D.H."/>
            <person name="Methe B."/>
            <person name="Sutton G."/>
            <person name="Nelson K.E."/>
        </authorList>
    </citation>
    <scope>NUCLEOTIDE SEQUENCE [LARGE SCALE GENOMIC DNA]</scope>
    <source>
        <strain evidence="13 14">DNF00314</strain>
    </source>
</reference>